<comment type="caution">
    <text evidence="1">The sequence shown here is derived from an EMBL/GenBank/DDBJ whole genome shotgun (WGS) entry which is preliminary data.</text>
</comment>
<sequence>RRHNRLVSLVAEHPKLLGIGLDESTAIIVKPDETFEVIGEQNVIVYDASKAKINILPSQIISGFHMIMHILKPGDEFDLKTKSPID</sequence>
<organism evidence="1">
    <name type="scientific">marine sediment metagenome</name>
    <dbReference type="NCBI Taxonomy" id="412755"/>
    <lineage>
        <taxon>unclassified sequences</taxon>
        <taxon>metagenomes</taxon>
        <taxon>ecological metagenomes</taxon>
    </lineage>
</organism>
<proteinExistence type="predicted"/>
<dbReference type="InterPro" id="IPR029062">
    <property type="entry name" value="Class_I_gatase-like"/>
</dbReference>
<accession>X1PA66</accession>
<dbReference type="AlphaFoldDB" id="X1PA66"/>
<protein>
    <submittedName>
        <fullName evidence="1">Uncharacterized protein</fullName>
    </submittedName>
</protein>
<reference evidence="1" key="1">
    <citation type="journal article" date="2014" name="Front. Microbiol.">
        <title>High frequency of phylogenetically diverse reductive dehalogenase-homologous genes in deep subseafloor sedimentary metagenomes.</title>
        <authorList>
            <person name="Kawai M."/>
            <person name="Futagami T."/>
            <person name="Toyoda A."/>
            <person name="Takaki Y."/>
            <person name="Nishi S."/>
            <person name="Hori S."/>
            <person name="Arai W."/>
            <person name="Tsubouchi T."/>
            <person name="Morono Y."/>
            <person name="Uchiyama I."/>
            <person name="Ito T."/>
            <person name="Fujiyama A."/>
            <person name="Inagaki F."/>
            <person name="Takami H."/>
        </authorList>
    </citation>
    <scope>NUCLEOTIDE SEQUENCE</scope>
    <source>
        <strain evidence="1">Expedition CK06-06</strain>
    </source>
</reference>
<dbReference type="EMBL" id="BARV01038970">
    <property type="protein sequence ID" value="GAI52738.1"/>
    <property type="molecule type" value="Genomic_DNA"/>
</dbReference>
<feature type="non-terminal residue" evidence="1">
    <location>
        <position position="1"/>
    </location>
</feature>
<dbReference type="PANTHER" id="PTHR36175">
    <property type="entry name" value="CYANOPHYCINASE"/>
    <property type="match status" value="1"/>
</dbReference>
<name>X1PA66_9ZZZZ</name>
<evidence type="ECO:0000313" key="1">
    <source>
        <dbReference type="EMBL" id="GAI52738.1"/>
    </source>
</evidence>
<dbReference type="PANTHER" id="PTHR36175:SF1">
    <property type="entry name" value="CYANOPHYCINASE"/>
    <property type="match status" value="1"/>
</dbReference>
<gene>
    <name evidence="1" type="ORF">S06H3_59869</name>
</gene>
<dbReference type="Gene3D" id="3.40.50.880">
    <property type="match status" value="1"/>
</dbReference>